<accession>A0A3N1YB48</accession>
<evidence type="ECO:0000313" key="2">
    <source>
        <dbReference type="EMBL" id="ROR34872.1"/>
    </source>
</evidence>
<keyword evidence="3" id="KW-1185">Reference proteome</keyword>
<name>A0A3N1YB48_9GAMM</name>
<dbReference type="AlphaFoldDB" id="A0A3N1YB48"/>
<protein>
    <submittedName>
        <fullName evidence="2">Uncharacterized protein</fullName>
    </submittedName>
</protein>
<keyword evidence="1" id="KW-0732">Signal</keyword>
<feature type="chain" id="PRO_5017995112" evidence="1">
    <location>
        <begin position="23"/>
        <end position="114"/>
    </location>
</feature>
<organism evidence="2 3">
    <name type="scientific">Inmirania thermothiophila</name>
    <dbReference type="NCBI Taxonomy" id="1750597"/>
    <lineage>
        <taxon>Bacteria</taxon>
        <taxon>Pseudomonadati</taxon>
        <taxon>Pseudomonadota</taxon>
        <taxon>Gammaproteobacteria</taxon>
        <taxon>Chromatiales</taxon>
        <taxon>Ectothiorhodospiraceae</taxon>
        <taxon>Inmirania</taxon>
    </lineage>
</organism>
<evidence type="ECO:0000256" key="1">
    <source>
        <dbReference type="SAM" id="SignalP"/>
    </source>
</evidence>
<proteinExistence type="predicted"/>
<feature type="signal peptide" evidence="1">
    <location>
        <begin position="1"/>
        <end position="22"/>
    </location>
</feature>
<comment type="caution">
    <text evidence="2">The sequence shown here is derived from an EMBL/GenBank/DDBJ whole genome shotgun (WGS) entry which is preliminary data.</text>
</comment>
<dbReference type="EMBL" id="RJVI01000001">
    <property type="protein sequence ID" value="ROR34872.1"/>
    <property type="molecule type" value="Genomic_DNA"/>
</dbReference>
<evidence type="ECO:0000313" key="3">
    <source>
        <dbReference type="Proteomes" id="UP000276634"/>
    </source>
</evidence>
<gene>
    <name evidence="2" type="ORF">EDC57_0781</name>
</gene>
<dbReference type="Proteomes" id="UP000276634">
    <property type="component" value="Unassembled WGS sequence"/>
</dbReference>
<reference evidence="2 3" key="1">
    <citation type="submission" date="2018-11" db="EMBL/GenBank/DDBJ databases">
        <title>Genomic Encyclopedia of Type Strains, Phase IV (KMG-IV): sequencing the most valuable type-strain genomes for metagenomic binning, comparative biology and taxonomic classification.</title>
        <authorList>
            <person name="Goeker M."/>
        </authorList>
    </citation>
    <scope>NUCLEOTIDE SEQUENCE [LARGE SCALE GENOMIC DNA]</scope>
    <source>
        <strain evidence="2 3">DSM 100275</strain>
    </source>
</reference>
<sequence length="114" mass="12071">MLSGMRGFLGVLLGLAAASAAAAPVRWLDAAAWARPRDGAYVRTLAPVAETVRAYLQAPHARIVIRYPSGEEGILWAEELRAWLVALGVPSAQVETLPGSGRDDALALSVEPRP</sequence>